<keyword evidence="7" id="KW-1185">Reference proteome</keyword>
<organism evidence="6 7">
    <name type="scientific">Bugula neritina</name>
    <name type="common">Brown bryozoan</name>
    <name type="synonym">Sertularia neritina</name>
    <dbReference type="NCBI Taxonomy" id="10212"/>
    <lineage>
        <taxon>Eukaryota</taxon>
        <taxon>Metazoa</taxon>
        <taxon>Spiralia</taxon>
        <taxon>Lophotrochozoa</taxon>
        <taxon>Bryozoa</taxon>
        <taxon>Gymnolaemata</taxon>
        <taxon>Cheilostomatida</taxon>
        <taxon>Flustrina</taxon>
        <taxon>Buguloidea</taxon>
        <taxon>Bugulidae</taxon>
        <taxon>Bugula</taxon>
    </lineage>
</organism>
<evidence type="ECO:0000313" key="6">
    <source>
        <dbReference type="EMBL" id="KAF6018153.1"/>
    </source>
</evidence>
<feature type="signal peptide" evidence="4">
    <location>
        <begin position="1"/>
        <end position="19"/>
    </location>
</feature>
<feature type="chain" id="PRO_5029890167" description="Carboxylesterase type B domain-containing protein" evidence="4">
    <location>
        <begin position="20"/>
        <end position="592"/>
    </location>
</feature>
<dbReference type="GO" id="GO:0005886">
    <property type="term" value="C:plasma membrane"/>
    <property type="evidence" value="ECO:0007669"/>
    <property type="project" value="TreeGrafter"/>
</dbReference>
<protein>
    <recommendedName>
        <fullName evidence="5">Carboxylesterase type B domain-containing protein</fullName>
    </recommendedName>
</protein>
<evidence type="ECO:0000256" key="3">
    <source>
        <dbReference type="ARBA" id="ARBA00022801"/>
    </source>
</evidence>
<dbReference type="InterPro" id="IPR002018">
    <property type="entry name" value="CarbesteraseB"/>
</dbReference>
<comment type="similarity">
    <text evidence="1">Belongs to the type-B carboxylesterase/lipase family.</text>
</comment>
<dbReference type="GO" id="GO:0005615">
    <property type="term" value="C:extracellular space"/>
    <property type="evidence" value="ECO:0007669"/>
    <property type="project" value="TreeGrafter"/>
</dbReference>
<evidence type="ECO:0000259" key="5">
    <source>
        <dbReference type="Pfam" id="PF00135"/>
    </source>
</evidence>
<keyword evidence="2" id="KW-0719">Serine esterase</keyword>
<keyword evidence="4" id="KW-0732">Signal</keyword>
<dbReference type="GO" id="GO:0019695">
    <property type="term" value="P:choline metabolic process"/>
    <property type="evidence" value="ECO:0007669"/>
    <property type="project" value="TreeGrafter"/>
</dbReference>
<dbReference type="GO" id="GO:0003990">
    <property type="term" value="F:acetylcholinesterase activity"/>
    <property type="evidence" value="ECO:0007669"/>
    <property type="project" value="TreeGrafter"/>
</dbReference>
<dbReference type="InterPro" id="IPR029058">
    <property type="entry name" value="AB_hydrolase_fold"/>
</dbReference>
<dbReference type="SUPFAM" id="SSF53474">
    <property type="entry name" value="alpha/beta-Hydrolases"/>
    <property type="match status" value="1"/>
</dbReference>
<evidence type="ECO:0000256" key="4">
    <source>
        <dbReference type="SAM" id="SignalP"/>
    </source>
</evidence>
<evidence type="ECO:0000313" key="7">
    <source>
        <dbReference type="Proteomes" id="UP000593567"/>
    </source>
</evidence>
<comment type="caution">
    <text evidence="6">The sequence shown here is derived from an EMBL/GenBank/DDBJ whole genome shotgun (WGS) entry which is preliminary data.</text>
</comment>
<evidence type="ECO:0000256" key="2">
    <source>
        <dbReference type="ARBA" id="ARBA00022487"/>
    </source>
</evidence>
<dbReference type="Gene3D" id="3.40.50.1820">
    <property type="entry name" value="alpha/beta hydrolase"/>
    <property type="match status" value="1"/>
</dbReference>
<dbReference type="Proteomes" id="UP000593567">
    <property type="component" value="Unassembled WGS sequence"/>
</dbReference>
<feature type="domain" description="Carboxylesterase type B" evidence="5">
    <location>
        <begin position="38"/>
        <end position="551"/>
    </location>
</feature>
<dbReference type="PANTHER" id="PTHR43918:SF4">
    <property type="entry name" value="CARBOXYLIC ESTER HYDROLASE"/>
    <property type="match status" value="1"/>
</dbReference>
<dbReference type="GO" id="GO:0006581">
    <property type="term" value="P:acetylcholine catabolic process"/>
    <property type="evidence" value="ECO:0007669"/>
    <property type="project" value="TreeGrafter"/>
</dbReference>
<reference evidence="6" key="1">
    <citation type="submission" date="2020-06" db="EMBL/GenBank/DDBJ databases">
        <title>Draft genome of Bugula neritina, a colonial animal packing powerful symbionts and potential medicines.</title>
        <authorList>
            <person name="Rayko M."/>
        </authorList>
    </citation>
    <scope>NUCLEOTIDE SEQUENCE [LARGE SCALE GENOMIC DNA]</scope>
    <source>
        <strain evidence="6">Kwan_BN1</strain>
    </source>
</reference>
<dbReference type="Pfam" id="PF00135">
    <property type="entry name" value="COesterase"/>
    <property type="match status" value="1"/>
</dbReference>
<sequence>MKISIIGVLLCMICAVATAKRGARSRTPYVKLGHASWLKGKQTTFRGVKVNLFLGIPYAVPPIGSYRFEKPVKYPAWTGVRSATTMTPPCYQLRPGDSPVGDEDCLYLDITVPKTVRKGRRFRRQKKPVIVYIHGGAYRYGAKTWFLGAPLAVAGDVIMVTLNYRVGPFGFLSEGPGTGNFGLWDQNLALKWVKDNIAALGGDPSSITIFGESAGAGSVSAHMLSEHSDGLFQRAIQMSGDLYTFWGWYLSDNQRDSIAAGVKLSVNCTDTSQSLYDCLRDLSAADVLTNDVILSNSLALHPVPDNDFFPANISEESYELSKRFDLLTGFNGQEGLQFIDSIFQKGGPLYTNGTPPELVTGIVFSACSTVNPQSVDTCLAFFNEQYGITTKSDDMDRAVALSALYGDFAFVAPVERQLSHHSNNSRKSTYGYYFNQVFIEPENASRQNVPDWIRRSAGHYDAIPYVFGGHYISQEYDHIVNAYTGGRELTPDEQLNMELYNGTSENFQQLNDILMTAFTNFAKSGNPNSPVALPIPQWPEFDSTQSLLMEFHGRLPNLTSVVTTPGKTRLNALQEVVMEAQKVQTLADSSSP</sequence>
<evidence type="ECO:0000256" key="1">
    <source>
        <dbReference type="ARBA" id="ARBA00005964"/>
    </source>
</evidence>
<proteinExistence type="inferred from homology"/>
<dbReference type="OrthoDB" id="408631at2759"/>
<accession>A0A7J7IW77</accession>
<dbReference type="PANTHER" id="PTHR43918">
    <property type="entry name" value="ACETYLCHOLINESTERASE"/>
    <property type="match status" value="1"/>
</dbReference>
<dbReference type="EMBL" id="VXIV02003332">
    <property type="protein sequence ID" value="KAF6018153.1"/>
    <property type="molecule type" value="Genomic_DNA"/>
</dbReference>
<dbReference type="AlphaFoldDB" id="A0A7J7IW77"/>
<gene>
    <name evidence="6" type="ORF">EB796_023543</name>
</gene>
<dbReference type="InterPro" id="IPR050654">
    <property type="entry name" value="AChE-related_enzymes"/>
</dbReference>
<keyword evidence="3" id="KW-0378">Hydrolase</keyword>
<name>A0A7J7IW77_BUGNE</name>